<name>A0ABX2H9N6_9FIRM</name>
<dbReference type="InterPro" id="IPR003856">
    <property type="entry name" value="LPS_length_determ_N"/>
</dbReference>
<dbReference type="InterPro" id="IPR050445">
    <property type="entry name" value="Bact_polysacc_biosynth/exp"/>
</dbReference>
<evidence type="ECO:0000256" key="1">
    <source>
        <dbReference type="ARBA" id="ARBA00004651"/>
    </source>
</evidence>
<keyword evidence="4 8" id="KW-0812">Transmembrane</keyword>
<dbReference type="PANTHER" id="PTHR32309:SF13">
    <property type="entry name" value="FERRIC ENTEROBACTIN TRANSPORT PROTEIN FEPE"/>
    <property type="match status" value="1"/>
</dbReference>
<dbReference type="EMBL" id="JAAITS010000034">
    <property type="protein sequence ID" value="NSG86187.1"/>
    <property type="molecule type" value="Genomic_DNA"/>
</dbReference>
<feature type="transmembrane region" description="Helical" evidence="8">
    <location>
        <begin position="27"/>
        <end position="48"/>
    </location>
</feature>
<keyword evidence="3" id="KW-1003">Cell membrane</keyword>
<feature type="transmembrane region" description="Helical" evidence="8">
    <location>
        <begin position="180"/>
        <end position="202"/>
    </location>
</feature>
<dbReference type="Pfam" id="PF02706">
    <property type="entry name" value="Wzz"/>
    <property type="match status" value="1"/>
</dbReference>
<keyword evidence="5 8" id="KW-1133">Transmembrane helix</keyword>
<evidence type="ECO:0000313" key="10">
    <source>
        <dbReference type="EMBL" id="NSG86187.1"/>
    </source>
</evidence>
<evidence type="ECO:0000256" key="7">
    <source>
        <dbReference type="SAM" id="MobiDB-lite"/>
    </source>
</evidence>
<evidence type="ECO:0000256" key="3">
    <source>
        <dbReference type="ARBA" id="ARBA00022475"/>
    </source>
</evidence>
<sequence length="249" mass="27624">MNEELTNDEVEIDLVDLGNVLLDKWRYLLISLIAGAVLLGAYSLFFIAPTYESTAKLYVVSASDDSVVNLSDLNLGTSLTADYEQLMLSYPVLNRVIDRLNLDSTSDELAKAFSLNNPSDTRILEITATSTDPQMAMDLAETMAEEAIDYLPDTMSTLAPNLAQPAKLPESKVAPSYTKFTIIGALLGLLICAAFFIVKYLMDDTIHTADDMEKYFGLVPLTTIPDSDQVIDLDEEQHRRRGRKRGRTK</sequence>
<accession>A0ABX2H9N6</accession>
<dbReference type="PANTHER" id="PTHR32309">
    <property type="entry name" value="TYROSINE-PROTEIN KINASE"/>
    <property type="match status" value="1"/>
</dbReference>
<evidence type="ECO:0000256" key="4">
    <source>
        <dbReference type="ARBA" id="ARBA00022692"/>
    </source>
</evidence>
<gene>
    <name evidence="10" type="ORF">G5B17_12395</name>
</gene>
<comment type="subcellular location">
    <subcellularLocation>
        <location evidence="1">Cell membrane</location>
        <topology evidence="1">Multi-pass membrane protein</topology>
    </subcellularLocation>
</comment>
<evidence type="ECO:0000256" key="6">
    <source>
        <dbReference type="ARBA" id="ARBA00023136"/>
    </source>
</evidence>
<organism evidence="10 11">
    <name type="scientific">Blautia faecis</name>
    <dbReference type="NCBI Taxonomy" id="871665"/>
    <lineage>
        <taxon>Bacteria</taxon>
        <taxon>Bacillati</taxon>
        <taxon>Bacillota</taxon>
        <taxon>Clostridia</taxon>
        <taxon>Lachnospirales</taxon>
        <taxon>Lachnospiraceae</taxon>
        <taxon>Blautia</taxon>
    </lineage>
</organism>
<evidence type="ECO:0000256" key="8">
    <source>
        <dbReference type="SAM" id="Phobius"/>
    </source>
</evidence>
<feature type="compositionally biased region" description="Basic residues" evidence="7">
    <location>
        <begin position="239"/>
        <end position="249"/>
    </location>
</feature>
<feature type="domain" description="Polysaccharide chain length determinant N-terminal" evidence="9">
    <location>
        <begin position="11"/>
        <end position="99"/>
    </location>
</feature>
<dbReference type="Proteomes" id="UP001644719">
    <property type="component" value="Unassembled WGS sequence"/>
</dbReference>
<comment type="caution">
    <text evidence="10">The sequence shown here is derived from an EMBL/GenBank/DDBJ whole genome shotgun (WGS) entry which is preliminary data.</text>
</comment>
<reference evidence="10 11" key="1">
    <citation type="journal article" date="2020" name="Cell Host Microbe">
        <title>Functional and Genomic Variation between Human-Derived Isolates of Lachnospiraceae Reveals Inter- and Intra-Species Diversity.</title>
        <authorList>
            <person name="Sorbara M.T."/>
            <person name="Littmann E.R."/>
            <person name="Fontana E."/>
            <person name="Moody T.U."/>
            <person name="Kohout C.E."/>
            <person name="Gjonbalaj M."/>
            <person name="Eaton V."/>
            <person name="Seok R."/>
            <person name="Leiner I.M."/>
            <person name="Pamer E.G."/>
        </authorList>
    </citation>
    <scope>NUCLEOTIDE SEQUENCE [LARGE SCALE GENOMIC DNA]</scope>
    <source>
        <strain evidence="10 11">MSK.17.74</strain>
    </source>
</reference>
<keyword evidence="11" id="KW-1185">Reference proteome</keyword>
<proteinExistence type="inferred from homology"/>
<evidence type="ECO:0000313" key="11">
    <source>
        <dbReference type="Proteomes" id="UP001644719"/>
    </source>
</evidence>
<evidence type="ECO:0000256" key="2">
    <source>
        <dbReference type="ARBA" id="ARBA00006683"/>
    </source>
</evidence>
<comment type="similarity">
    <text evidence="2">Belongs to the CpsC/CapA family.</text>
</comment>
<evidence type="ECO:0000256" key="5">
    <source>
        <dbReference type="ARBA" id="ARBA00022989"/>
    </source>
</evidence>
<feature type="region of interest" description="Disordered" evidence="7">
    <location>
        <begin position="230"/>
        <end position="249"/>
    </location>
</feature>
<dbReference type="RefSeq" id="WP_173717718.1">
    <property type="nucleotide sequence ID" value="NZ_JAAITS010000034.1"/>
</dbReference>
<evidence type="ECO:0000259" key="9">
    <source>
        <dbReference type="Pfam" id="PF02706"/>
    </source>
</evidence>
<protein>
    <submittedName>
        <fullName evidence="10">Capsular polysaccharide biosynthesis protein</fullName>
    </submittedName>
</protein>
<keyword evidence="6 8" id="KW-0472">Membrane</keyword>